<evidence type="ECO:0000313" key="2">
    <source>
        <dbReference type="EMBL" id="GBM06919.1"/>
    </source>
</evidence>
<organism evidence="2 4">
    <name type="scientific">Araneus ventricosus</name>
    <name type="common">Orbweaver spider</name>
    <name type="synonym">Epeira ventricosa</name>
    <dbReference type="NCBI Taxonomy" id="182803"/>
    <lineage>
        <taxon>Eukaryota</taxon>
        <taxon>Metazoa</taxon>
        <taxon>Ecdysozoa</taxon>
        <taxon>Arthropoda</taxon>
        <taxon>Chelicerata</taxon>
        <taxon>Arachnida</taxon>
        <taxon>Araneae</taxon>
        <taxon>Araneomorphae</taxon>
        <taxon>Entelegynae</taxon>
        <taxon>Araneoidea</taxon>
        <taxon>Araneidae</taxon>
        <taxon>Araneus</taxon>
    </lineage>
</organism>
<feature type="non-terminal residue" evidence="2">
    <location>
        <position position="74"/>
    </location>
</feature>
<proteinExistence type="predicted"/>
<evidence type="ECO:0000313" key="4">
    <source>
        <dbReference type="Proteomes" id="UP000499080"/>
    </source>
</evidence>
<protein>
    <submittedName>
        <fullName evidence="2">Uncharacterized protein</fullName>
    </submittedName>
</protein>
<keyword evidence="4" id="KW-1185">Reference proteome</keyword>
<evidence type="ECO:0000313" key="1">
    <source>
        <dbReference type="EMBL" id="GBM06811.1"/>
    </source>
</evidence>
<evidence type="ECO:0000313" key="3">
    <source>
        <dbReference type="EMBL" id="GBM06928.1"/>
    </source>
</evidence>
<dbReference type="Proteomes" id="UP000499080">
    <property type="component" value="Unassembled WGS sequence"/>
</dbReference>
<name>A0A4Y2CS11_ARAVE</name>
<dbReference type="EMBL" id="BGPR01240212">
    <property type="protein sequence ID" value="GBM06928.1"/>
    <property type="molecule type" value="Genomic_DNA"/>
</dbReference>
<dbReference type="AlphaFoldDB" id="A0A4Y2CS11"/>
<dbReference type="EMBL" id="BGPR01240174">
    <property type="protein sequence ID" value="GBM06811.1"/>
    <property type="molecule type" value="Genomic_DNA"/>
</dbReference>
<reference evidence="2 4" key="1">
    <citation type="journal article" date="2019" name="Sci. Rep.">
        <title>Orb-weaving spider Araneus ventricosus genome elucidates the spidroin gene catalogue.</title>
        <authorList>
            <person name="Kono N."/>
            <person name="Nakamura H."/>
            <person name="Ohtoshi R."/>
            <person name="Moran D.A.P."/>
            <person name="Shinohara A."/>
            <person name="Yoshida Y."/>
            <person name="Fujiwara M."/>
            <person name="Mori M."/>
            <person name="Tomita M."/>
            <person name="Arakawa K."/>
        </authorList>
    </citation>
    <scope>NUCLEOTIDE SEQUENCE [LARGE SCALE GENOMIC DNA]</scope>
</reference>
<dbReference type="EMBL" id="BGPR01240207">
    <property type="protein sequence ID" value="GBM06919.1"/>
    <property type="molecule type" value="Genomic_DNA"/>
</dbReference>
<sequence length="74" mass="8783">MSSSRADSIINRNRRKREVRTNETVEESFIRRRNKRDRVVKCFCVQSKVSELQKHSCGNMSGFCSFTWHVSEEK</sequence>
<gene>
    <name evidence="2" type="ORF">AVEN_158364_1</name>
    <name evidence="3" type="ORF">AVEN_179839_1</name>
    <name evidence="1" type="ORF">AVEN_274330_1</name>
</gene>
<comment type="caution">
    <text evidence="2">The sequence shown here is derived from an EMBL/GenBank/DDBJ whole genome shotgun (WGS) entry which is preliminary data.</text>
</comment>
<accession>A0A4Y2CS11</accession>